<reference evidence="2" key="1">
    <citation type="submission" date="2021-03" db="EMBL/GenBank/DDBJ databases">
        <authorList>
            <person name="Tagirdzhanova G."/>
        </authorList>
    </citation>
    <scope>NUCLEOTIDE SEQUENCE</scope>
</reference>
<comment type="caution">
    <text evidence="2">The sequence shown here is derived from an EMBL/GenBank/DDBJ whole genome shotgun (WGS) entry which is preliminary data.</text>
</comment>
<dbReference type="Proteomes" id="UP000664534">
    <property type="component" value="Unassembled WGS sequence"/>
</dbReference>
<dbReference type="EMBL" id="CAJPDT010000011">
    <property type="protein sequence ID" value="CAF9913172.1"/>
    <property type="molecule type" value="Genomic_DNA"/>
</dbReference>
<proteinExistence type="predicted"/>
<feature type="compositionally biased region" description="Polar residues" evidence="1">
    <location>
        <begin position="25"/>
        <end position="35"/>
    </location>
</feature>
<keyword evidence="3" id="KW-1185">Reference proteome</keyword>
<sequence>MSFSGTADEGVRATRSSEATESSTPNSSTVKVQTAWQTVKTNFKSMPDLRRWLPSPRASESNNQVKEHHPEDEGQSLFCESLLGLMQRTGKFDYLDYSKDTSKQKEEGNIEAAEKDKAKDLRRSLKRFSWSR</sequence>
<dbReference type="OrthoDB" id="5422426at2759"/>
<gene>
    <name evidence="2" type="ORF">IMSHALPRED_000934</name>
</gene>
<evidence type="ECO:0000313" key="2">
    <source>
        <dbReference type="EMBL" id="CAF9913172.1"/>
    </source>
</evidence>
<feature type="region of interest" description="Disordered" evidence="1">
    <location>
        <begin position="1"/>
        <end position="35"/>
    </location>
</feature>
<dbReference type="AlphaFoldDB" id="A0A8H3EZJ6"/>
<evidence type="ECO:0000313" key="3">
    <source>
        <dbReference type="Proteomes" id="UP000664534"/>
    </source>
</evidence>
<feature type="region of interest" description="Disordered" evidence="1">
    <location>
        <begin position="47"/>
        <end position="74"/>
    </location>
</feature>
<name>A0A8H3EZJ6_9LECA</name>
<feature type="compositionally biased region" description="Low complexity" evidence="1">
    <location>
        <begin position="13"/>
        <end position="24"/>
    </location>
</feature>
<accession>A0A8H3EZJ6</accession>
<protein>
    <submittedName>
        <fullName evidence="2">Uncharacterized protein</fullName>
    </submittedName>
</protein>
<evidence type="ECO:0000256" key="1">
    <source>
        <dbReference type="SAM" id="MobiDB-lite"/>
    </source>
</evidence>
<organism evidence="2 3">
    <name type="scientific">Imshaugia aleurites</name>
    <dbReference type="NCBI Taxonomy" id="172621"/>
    <lineage>
        <taxon>Eukaryota</taxon>
        <taxon>Fungi</taxon>
        <taxon>Dikarya</taxon>
        <taxon>Ascomycota</taxon>
        <taxon>Pezizomycotina</taxon>
        <taxon>Lecanoromycetes</taxon>
        <taxon>OSLEUM clade</taxon>
        <taxon>Lecanoromycetidae</taxon>
        <taxon>Lecanorales</taxon>
        <taxon>Lecanorineae</taxon>
        <taxon>Parmeliaceae</taxon>
        <taxon>Imshaugia</taxon>
    </lineage>
</organism>